<gene>
    <name evidence="1" type="ORF">LIER_29279</name>
</gene>
<organism evidence="1 2">
    <name type="scientific">Lithospermum erythrorhizon</name>
    <name type="common">Purple gromwell</name>
    <name type="synonym">Lithospermum officinale var. erythrorhizon</name>
    <dbReference type="NCBI Taxonomy" id="34254"/>
    <lineage>
        <taxon>Eukaryota</taxon>
        <taxon>Viridiplantae</taxon>
        <taxon>Streptophyta</taxon>
        <taxon>Embryophyta</taxon>
        <taxon>Tracheophyta</taxon>
        <taxon>Spermatophyta</taxon>
        <taxon>Magnoliopsida</taxon>
        <taxon>eudicotyledons</taxon>
        <taxon>Gunneridae</taxon>
        <taxon>Pentapetalae</taxon>
        <taxon>asterids</taxon>
        <taxon>lamiids</taxon>
        <taxon>Boraginales</taxon>
        <taxon>Boraginaceae</taxon>
        <taxon>Boraginoideae</taxon>
        <taxon>Lithospermeae</taxon>
        <taxon>Lithospermum</taxon>
    </lineage>
</organism>
<proteinExistence type="predicted"/>
<evidence type="ECO:0000313" key="1">
    <source>
        <dbReference type="EMBL" id="GAA0176254.1"/>
    </source>
</evidence>
<name>A0AAV3RIP0_LITER</name>
<reference evidence="1 2" key="1">
    <citation type="submission" date="2024-01" db="EMBL/GenBank/DDBJ databases">
        <title>The complete chloroplast genome sequence of Lithospermum erythrorhizon: insights into the phylogenetic relationship among Boraginaceae species and the maternal lineages of purple gromwells.</title>
        <authorList>
            <person name="Okada T."/>
            <person name="Watanabe K."/>
        </authorList>
    </citation>
    <scope>NUCLEOTIDE SEQUENCE [LARGE SCALE GENOMIC DNA]</scope>
</reference>
<evidence type="ECO:0000313" key="2">
    <source>
        <dbReference type="Proteomes" id="UP001454036"/>
    </source>
</evidence>
<dbReference type="AlphaFoldDB" id="A0AAV3RIP0"/>
<comment type="caution">
    <text evidence="1">The sequence shown here is derived from an EMBL/GenBank/DDBJ whole genome shotgun (WGS) entry which is preliminary data.</text>
</comment>
<accession>A0AAV3RIP0</accession>
<dbReference type="EMBL" id="BAABME010010028">
    <property type="protein sequence ID" value="GAA0176254.1"/>
    <property type="molecule type" value="Genomic_DNA"/>
</dbReference>
<protein>
    <submittedName>
        <fullName evidence="1">Uncharacterized protein</fullName>
    </submittedName>
</protein>
<sequence>MHTLNLRFDENNMAKAAIEDMKGEPERAVEYGTEVDIHEKSENLSNCFSMLRYGAEGIIGQLDDLFDEIVESRKKLLDMCTLRWIKKRFRRYVLITKATPFIFGNIYELIKEY</sequence>
<dbReference type="Proteomes" id="UP001454036">
    <property type="component" value="Unassembled WGS sequence"/>
</dbReference>
<keyword evidence="2" id="KW-1185">Reference proteome</keyword>